<feature type="transmembrane region" description="Helical" evidence="10">
    <location>
        <begin position="1197"/>
        <end position="1216"/>
    </location>
</feature>
<evidence type="ECO:0000313" key="12">
    <source>
        <dbReference type="EMBL" id="TDL16653.1"/>
    </source>
</evidence>
<dbReference type="EMBL" id="ML170238">
    <property type="protein sequence ID" value="TDL16653.1"/>
    <property type="molecule type" value="Genomic_DNA"/>
</dbReference>
<dbReference type="InterPro" id="IPR013525">
    <property type="entry name" value="ABC2_TM"/>
</dbReference>
<dbReference type="Proteomes" id="UP000294933">
    <property type="component" value="Unassembled WGS sequence"/>
</dbReference>
<dbReference type="InterPro" id="IPR034001">
    <property type="entry name" value="ABCG_PDR_1"/>
</dbReference>
<evidence type="ECO:0000256" key="7">
    <source>
        <dbReference type="ARBA" id="ARBA00022989"/>
    </source>
</evidence>
<keyword evidence="7 10" id="KW-1133">Transmembrane helix</keyword>
<feature type="transmembrane region" description="Helical" evidence="10">
    <location>
        <begin position="585"/>
        <end position="610"/>
    </location>
</feature>
<dbReference type="InterPro" id="IPR029481">
    <property type="entry name" value="ABC_trans_N"/>
</dbReference>
<feature type="region of interest" description="Disordered" evidence="9">
    <location>
        <begin position="798"/>
        <end position="846"/>
    </location>
</feature>
<evidence type="ECO:0000256" key="3">
    <source>
        <dbReference type="ARBA" id="ARBA00022448"/>
    </source>
</evidence>
<dbReference type="Pfam" id="PF19055">
    <property type="entry name" value="ABC2_membrane_7"/>
    <property type="match status" value="1"/>
</dbReference>
<evidence type="ECO:0000256" key="5">
    <source>
        <dbReference type="ARBA" id="ARBA00022741"/>
    </source>
</evidence>
<dbReference type="CDD" id="cd03233">
    <property type="entry name" value="ABCG_PDR_domain1"/>
    <property type="match status" value="1"/>
</dbReference>
<reference evidence="12 13" key="1">
    <citation type="submission" date="2018-06" db="EMBL/GenBank/DDBJ databases">
        <title>A transcriptomic atlas of mushroom development highlights an independent origin of complex multicellularity.</title>
        <authorList>
            <consortium name="DOE Joint Genome Institute"/>
            <person name="Krizsan K."/>
            <person name="Almasi E."/>
            <person name="Merenyi Z."/>
            <person name="Sahu N."/>
            <person name="Viragh M."/>
            <person name="Koszo T."/>
            <person name="Mondo S."/>
            <person name="Kiss B."/>
            <person name="Balint B."/>
            <person name="Kues U."/>
            <person name="Barry K."/>
            <person name="Hegedus J.C."/>
            <person name="Henrissat B."/>
            <person name="Johnson J."/>
            <person name="Lipzen A."/>
            <person name="Ohm R."/>
            <person name="Nagy I."/>
            <person name="Pangilinan J."/>
            <person name="Yan J."/>
            <person name="Xiong Y."/>
            <person name="Grigoriev I.V."/>
            <person name="Hibbett D.S."/>
            <person name="Nagy L.G."/>
        </authorList>
    </citation>
    <scope>NUCLEOTIDE SEQUENCE [LARGE SCALE GENOMIC DNA]</scope>
    <source>
        <strain evidence="12 13">SZMC22713</strain>
    </source>
</reference>
<dbReference type="InterPro" id="IPR003439">
    <property type="entry name" value="ABC_transporter-like_ATP-bd"/>
</dbReference>
<gene>
    <name evidence="12" type="ORF">BD410DRAFT_795145</name>
</gene>
<dbReference type="SUPFAM" id="SSF52540">
    <property type="entry name" value="P-loop containing nucleoside triphosphate hydrolases"/>
    <property type="match status" value="2"/>
</dbReference>
<dbReference type="PROSITE" id="PS00211">
    <property type="entry name" value="ABC_TRANSPORTER_1"/>
    <property type="match status" value="1"/>
</dbReference>
<evidence type="ECO:0000259" key="11">
    <source>
        <dbReference type="PROSITE" id="PS50893"/>
    </source>
</evidence>
<dbReference type="InterPro" id="IPR034003">
    <property type="entry name" value="ABCG_PDR_2"/>
</dbReference>
<organism evidence="12 13">
    <name type="scientific">Rickenella mellea</name>
    <dbReference type="NCBI Taxonomy" id="50990"/>
    <lineage>
        <taxon>Eukaryota</taxon>
        <taxon>Fungi</taxon>
        <taxon>Dikarya</taxon>
        <taxon>Basidiomycota</taxon>
        <taxon>Agaricomycotina</taxon>
        <taxon>Agaricomycetes</taxon>
        <taxon>Hymenochaetales</taxon>
        <taxon>Rickenellaceae</taxon>
        <taxon>Rickenella</taxon>
    </lineage>
</organism>
<keyword evidence="4 10" id="KW-0812">Transmembrane</keyword>
<feature type="transmembrane region" description="Helical" evidence="10">
    <location>
        <begin position="1460"/>
        <end position="1481"/>
    </location>
</feature>
<dbReference type="InterPro" id="IPR010929">
    <property type="entry name" value="PDR_CDR_ABC"/>
</dbReference>
<evidence type="ECO:0000256" key="9">
    <source>
        <dbReference type="SAM" id="MobiDB-lite"/>
    </source>
</evidence>
<dbReference type="InterPro" id="IPR003593">
    <property type="entry name" value="AAA+_ATPase"/>
</dbReference>
<evidence type="ECO:0000256" key="1">
    <source>
        <dbReference type="ARBA" id="ARBA00004141"/>
    </source>
</evidence>
<evidence type="ECO:0000256" key="10">
    <source>
        <dbReference type="SAM" id="Phobius"/>
    </source>
</evidence>
<keyword evidence="13" id="KW-1185">Reference proteome</keyword>
<feature type="region of interest" description="Disordered" evidence="9">
    <location>
        <begin position="1"/>
        <end position="62"/>
    </location>
</feature>
<evidence type="ECO:0000256" key="6">
    <source>
        <dbReference type="ARBA" id="ARBA00022840"/>
    </source>
</evidence>
<dbReference type="GO" id="GO:0016887">
    <property type="term" value="F:ATP hydrolysis activity"/>
    <property type="evidence" value="ECO:0007669"/>
    <property type="project" value="InterPro"/>
</dbReference>
<dbReference type="Pfam" id="PF01061">
    <property type="entry name" value="ABC2_membrane"/>
    <property type="match status" value="2"/>
</dbReference>
<dbReference type="OrthoDB" id="245989at2759"/>
<dbReference type="PROSITE" id="PS50893">
    <property type="entry name" value="ABC_TRANSPORTER_2"/>
    <property type="match status" value="2"/>
</dbReference>
<dbReference type="InterPro" id="IPR043926">
    <property type="entry name" value="ABCG_dom"/>
</dbReference>
<evidence type="ECO:0000256" key="8">
    <source>
        <dbReference type="ARBA" id="ARBA00023136"/>
    </source>
</evidence>
<feature type="transmembrane region" description="Helical" evidence="10">
    <location>
        <begin position="1228"/>
        <end position="1246"/>
    </location>
</feature>
<dbReference type="Pfam" id="PF06422">
    <property type="entry name" value="PDR_CDR"/>
    <property type="match status" value="2"/>
</dbReference>
<dbReference type="SMART" id="SM00382">
    <property type="entry name" value="AAA"/>
    <property type="match status" value="2"/>
</dbReference>
<feature type="transmembrane region" description="Helical" evidence="10">
    <location>
        <begin position="1335"/>
        <end position="1355"/>
    </location>
</feature>
<dbReference type="Gene3D" id="3.40.50.300">
    <property type="entry name" value="P-loop containing nucleotide triphosphate hydrolases"/>
    <property type="match status" value="2"/>
</dbReference>
<feature type="transmembrane region" description="Helical" evidence="10">
    <location>
        <begin position="543"/>
        <end position="564"/>
    </location>
</feature>
<feature type="transmembrane region" description="Helical" evidence="10">
    <location>
        <begin position="513"/>
        <end position="531"/>
    </location>
</feature>
<dbReference type="GO" id="GO:0140359">
    <property type="term" value="F:ABC-type transporter activity"/>
    <property type="evidence" value="ECO:0007669"/>
    <property type="project" value="InterPro"/>
</dbReference>
<dbReference type="CDD" id="cd03232">
    <property type="entry name" value="ABCG_PDR_domain2"/>
    <property type="match status" value="1"/>
</dbReference>
<evidence type="ECO:0000313" key="13">
    <source>
        <dbReference type="Proteomes" id="UP000294933"/>
    </source>
</evidence>
<dbReference type="STRING" id="50990.A0A4Y7PMJ0"/>
<proteinExistence type="inferred from homology"/>
<comment type="similarity">
    <text evidence="2">Belongs to the ABC transporter superfamily. ABCG family. PDR (TC 3.A.1.205) subfamily.</text>
</comment>
<feature type="compositionally biased region" description="Basic and acidic residues" evidence="9">
    <location>
        <begin position="10"/>
        <end position="19"/>
    </location>
</feature>
<keyword evidence="8 10" id="KW-0472">Membrane</keyword>
<dbReference type="GO" id="GO:0005524">
    <property type="term" value="F:ATP binding"/>
    <property type="evidence" value="ECO:0007669"/>
    <property type="project" value="UniProtKB-KW"/>
</dbReference>
<feature type="transmembrane region" description="Helical" evidence="10">
    <location>
        <begin position="1306"/>
        <end position="1323"/>
    </location>
</feature>
<keyword evidence="5" id="KW-0547">Nucleotide-binding</keyword>
<feature type="transmembrane region" description="Helical" evidence="10">
    <location>
        <begin position="616"/>
        <end position="637"/>
    </location>
</feature>
<feature type="domain" description="ABC transporter" evidence="11">
    <location>
        <begin position="127"/>
        <end position="378"/>
    </location>
</feature>
<dbReference type="PANTHER" id="PTHR19241">
    <property type="entry name" value="ATP-BINDING CASSETTE TRANSPORTER"/>
    <property type="match status" value="1"/>
</dbReference>
<protein>
    <recommendedName>
        <fullName evidence="11">ABC transporter domain-containing protein</fullName>
    </recommendedName>
</protein>
<evidence type="ECO:0000256" key="4">
    <source>
        <dbReference type="ARBA" id="ARBA00022692"/>
    </source>
</evidence>
<dbReference type="InterPro" id="IPR017871">
    <property type="entry name" value="ABC_transporter-like_CS"/>
</dbReference>
<dbReference type="GO" id="GO:0016020">
    <property type="term" value="C:membrane"/>
    <property type="evidence" value="ECO:0007669"/>
    <property type="project" value="UniProtKB-SubCell"/>
</dbReference>
<feature type="transmembrane region" description="Helical" evidence="10">
    <location>
        <begin position="649"/>
        <end position="669"/>
    </location>
</feature>
<dbReference type="InterPro" id="IPR027417">
    <property type="entry name" value="P-loop_NTPase"/>
</dbReference>
<accession>A0A4Y7PMJ0</accession>
<feature type="transmembrane region" description="Helical" evidence="10">
    <location>
        <begin position="759"/>
        <end position="777"/>
    </location>
</feature>
<name>A0A4Y7PMJ0_9AGAM</name>
<feature type="region of interest" description="Disordered" evidence="9">
    <location>
        <begin position="397"/>
        <end position="427"/>
    </location>
</feature>
<dbReference type="Pfam" id="PF00005">
    <property type="entry name" value="ABC_tran"/>
    <property type="match status" value="2"/>
</dbReference>
<dbReference type="Pfam" id="PF14510">
    <property type="entry name" value="ABC_trans_N"/>
    <property type="match status" value="1"/>
</dbReference>
<dbReference type="VEuPathDB" id="FungiDB:BD410DRAFT_795145"/>
<dbReference type="FunFam" id="3.40.50.300:FF:000054">
    <property type="entry name" value="ABC multidrug transporter atrF"/>
    <property type="match status" value="1"/>
</dbReference>
<comment type="subcellular location">
    <subcellularLocation>
        <location evidence="1">Membrane</location>
        <topology evidence="1">Multi-pass membrane protein</topology>
    </subcellularLocation>
</comment>
<sequence length="1505" mass="167039">MNQVMSETPRSFKSERPETVTDNPAVLPSAESNTHLRALDVTNPHRSGRRRDILPPSRDSAYTGQTAVGLDAQNFDFEGTLRTVLQKRGDSDIKGRELGVVFEDLSVIGLGATAKYQPTLGSIFNPVRILEAIQELRHPPVRNILTGFEGVVRPGEMLLVLGRPGAGCSTFLKTIANHTEEYHSISGSIHYDSFSPSDIAAHYRGDVTYCPEDDIHFPTLTVEQTLKFAAKMRAPQARLDGMTRDEFVDRLEGMLTTIFGLKHARGTVVGNAAIRGVSGGEKKRVSIAETLASRSLIGCWDNSTRGLDASTALEFMRTLRIATDIASLTTIVSIYQASESLYKLFDKVAVISQGRMIYFGPGAKAREYFEGMGYAPHDRQTTADFLVSVTDPNGRAFRHDIKGDDGDAGSAGGAEQHDQPGRGIPKTPDEMAQYFNASQYELMNRKDIESYKAEHVGNDEKARAYKASARQERARNTSKKSPYTVSLFMQAKAVIARRVQITKGDLKTQGTQLFSFIFQGIIMGTVFFKSPTSTSAYFSRGGILFFVLLFNAISAMAEIPALFAQRPIVHRHQKAAMYHPFMEGIALTIVDIPITLMTQGTFCVIVYFMVKLQQTTAQFSIFSLFVVIIRIAMIAFFRSVAAASKKQASAQSVAGLMVFAIVLYIGYMIPQPSMIGALRWITYINPVRYGFEGLIVNEFHTLNGTCANLVPSGEGYEGIQLANQVCSTVGSVPGLSTVDGNRFVKLSYDYEYAHLWRDFGIVVAFTILFIVVLLGLTEMNTTSDNEKSVILYKRGSKASLPTSSTSSSSDPEKGDTGSGGHVHSGDRDVEKTEVLAPSKDDDDGEQMQVRRMMSASANMTGIFSWRHIEYTVPVGGEEHHRKLLDDVSGYVTPGKLTALMGESGAGKTTLLNVLAERTGTGIVQGERYVNGHALPSDFQAQTGYCQQMDTHQPETTVREALLFSAKLRQHKDVPLEEKEAYVEKCLVMCGLEKHADAIVGSLGVEHRKRTTIGVELAAKPKLLLFLDEPTSGLDSQSAWAIMNFLRDLADSGQAILCTIHQPSGELFQLFDRLLLLRKGGQTVYFGDIGRRSSVLISYFEKHGATPCGPDDNTAEWMLDVIGAGATATSSTDWYDVWTKSEEAASVQREIDRIHDEGKKRPPVRAAQDTEFATPWGYQLQTLTLRAFSCYWRDPTYLFAKLILNVVAGLFIGFTFFKSKDTIQGTQNKLFAIFMSTIMAVPLSNQLQAVFIEYRDIYEIRERSSRMYSWSALITAQLLVELPWNWLGSSLFYFCWYWTVGFSSHRAGYTFLLYAIIFPIYYTTIAQATAAMAPNAVISAIVFTTLFSFVITFNGVLQPFSQLGWWKWMYRVSPFTYLIEGLLGQAIGKKEINCAQKEFVSVTPPSGRSCADYMQQFIAKSGGYLTNPDATSNCEFCPSCTTDEYFGRSFNIRYSHRWRNVGIVLGVTLFNVFALYALTYLFRVRQGSIFGSLKNKLRSRKSNQAK</sequence>
<feature type="domain" description="ABC transporter" evidence="11">
    <location>
        <begin position="863"/>
        <end position="1103"/>
    </location>
</feature>
<keyword evidence="6" id="KW-0067">ATP-binding</keyword>
<evidence type="ECO:0000256" key="2">
    <source>
        <dbReference type="ARBA" id="ARBA00006012"/>
    </source>
</evidence>
<feature type="compositionally biased region" description="Basic and acidic residues" evidence="9">
    <location>
        <begin position="823"/>
        <end position="833"/>
    </location>
</feature>
<keyword evidence="3" id="KW-0813">Transport</keyword>
<feature type="transmembrane region" description="Helical" evidence="10">
    <location>
        <begin position="1267"/>
        <end position="1286"/>
    </location>
</feature>